<name>A0ABD1X9K1_9LAMI</name>
<dbReference type="PANTHER" id="PTHR34937">
    <property type="entry name" value="OS08G0559800 PROTEIN"/>
    <property type="match status" value="1"/>
</dbReference>
<keyword evidence="1" id="KW-0175">Coiled coil</keyword>
<evidence type="ECO:0000313" key="3">
    <source>
        <dbReference type="Proteomes" id="UP001604277"/>
    </source>
</evidence>
<dbReference type="Proteomes" id="UP001604277">
    <property type="component" value="Unassembled WGS sequence"/>
</dbReference>
<evidence type="ECO:0000256" key="1">
    <source>
        <dbReference type="SAM" id="Coils"/>
    </source>
</evidence>
<dbReference type="AlphaFoldDB" id="A0ABD1X9K1"/>
<proteinExistence type="predicted"/>
<organism evidence="2 3">
    <name type="scientific">Forsythia ovata</name>
    <dbReference type="NCBI Taxonomy" id="205694"/>
    <lineage>
        <taxon>Eukaryota</taxon>
        <taxon>Viridiplantae</taxon>
        <taxon>Streptophyta</taxon>
        <taxon>Embryophyta</taxon>
        <taxon>Tracheophyta</taxon>
        <taxon>Spermatophyta</taxon>
        <taxon>Magnoliopsida</taxon>
        <taxon>eudicotyledons</taxon>
        <taxon>Gunneridae</taxon>
        <taxon>Pentapetalae</taxon>
        <taxon>asterids</taxon>
        <taxon>lamiids</taxon>
        <taxon>Lamiales</taxon>
        <taxon>Oleaceae</taxon>
        <taxon>Forsythieae</taxon>
        <taxon>Forsythia</taxon>
    </lineage>
</organism>
<reference evidence="3" key="1">
    <citation type="submission" date="2024-07" db="EMBL/GenBank/DDBJ databases">
        <title>Two chromosome-level genome assemblies of Korean endemic species Abeliophyllum distichum and Forsythia ovata (Oleaceae).</title>
        <authorList>
            <person name="Jang H."/>
        </authorList>
    </citation>
    <scope>NUCLEOTIDE SEQUENCE [LARGE SCALE GENOMIC DNA]</scope>
</reference>
<comment type="caution">
    <text evidence="2">The sequence shown here is derived from an EMBL/GenBank/DDBJ whole genome shotgun (WGS) entry which is preliminary data.</text>
</comment>
<dbReference type="EMBL" id="JBFOLJ010000001">
    <property type="protein sequence ID" value="KAL2558639.1"/>
    <property type="molecule type" value="Genomic_DNA"/>
</dbReference>
<dbReference type="InterPro" id="IPR040300">
    <property type="entry name" value="At3g49055-like"/>
</dbReference>
<keyword evidence="3" id="KW-1185">Reference proteome</keyword>
<protein>
    <submittedName>
        <fullName evidence="2">Uncharacterized protein</fullName>
    </submittedName>
</protein>
<accession>A0ABD1X9K1</accession>
<dbReference type="PANTHER" id="PTHR34937:SF2">
    <property type="entry name" value="OS08G0559800 PROTEIN"/>
    <property type="match status" value="1"/>
</dbReference>
<gene>
    <name evidence="2" type="ORF">Fot_03378</name>
</gene>
<feature type="coiled-coil region" evidence="1">
    <location>
        <begin position="20"/>
        <end position="54"/>
    </location>
</feature>
<sequence length="108" mass="12324">MMKKEKRELENCVVSLTEENRDINSLLRNAMVEKEALEKNLNRLKANNEQKRVAILHIAERGLQKVRFGFMIGNGANEQLSGTPEDISDGCESEEEVVNLVILCFSFR</sequence>
<evidence type="ECO:0000313" key="2">
    <source>
        <dbReference type="EMBL" id="KAL2558639.1"/>
    </source>
</evidence>